<keyword evidence="3" id="KW-0445">Lipid transport</keyword>
<keyword evidence="4" id="KW-0446">Lipid-binding</keyword>
<feature type="region of interest" description="Disordered" evidence="6">
    <location>
        <begin position="412"/>
        <end position="451"/>
    </location>
</feature>
<name>A0A9P8CAP0_9HELO</name>
<dbReference type="Pfam" id="PF01237">
    <property type="entry name" value="Oxysterol_BP"/>
    <property type="match status" value="1"/>
</dbReference>
<accession>A0A9P8CAP0</accession>
<feature type="region of interest" description="Disordered" evidence="6">
    <location>
        <begin position="1"/>
        <end position="34"/>
    </location>
</feature>
<evidence type="ECO:0000256" key="6">
    <source>
        <dbReference type="SAM" id="MobiDB-lite"/>
    </source>
</evidence>
<dbReference type="Gene3D" id="1.10.287.2720">
    <property type="match status" value="1"/>
</dbReference>
<dbReference type="InterPro" id="IPR037239">
    <property type="entry name" value="OSBP_sf"/>
</dbReference>
<evidence type="ECO:0000256" key="1">
    <source>
        <dbReference type="ARBA" id="ARBA00008842"/>
    </source>
</evidence>
<dbReference type="GO" id="GO:0032934">
    <property type="term" value="F:sterol binding"/>
    <property type="evidence" value="ECO:0007669"/>
    <property type="project" value="TreeGrafter"/>
</dbReference>
<dbReference type="Gene3D" id="3.30.70.3490">
    <property type="match status" value="1"/>
</dbReference>
<evidence type="ECO:0000256" key="2">
    <source>
        <dbReference type="ARBA" id="ARBA00022448"/>
    </source>
</evidence>
<dbReference type="GO" id="GO:0032541">
    <property type="term" value="C:cortical endoplasmic reticulum"/>
    <property type="evidence" value="ECO:0007669"/>
    <property type="project" value="TreeGrafter"/>
</dbReference>
<dbReference type="PANTHER" id="PTHR10972">
    <property type="entry name" value="OXYSTEROL-BINDING PROTEIN-RELATED"/>
    <property type="match status" value="1"/>
</dbReference>
<dbReference type="Gene3D" id="2.40.160.120">
    <property type="match status" value="1"/>
</dbReference>
<dbReference type="AlphaFoldDB" id="A0A9P8CAP0"/>
<dbReference type="EMBL" id="MU251371">
    <property type="protein sequence ID" value="KAG9238351.1"/>
    <property type="molecule type" value="Genomic_DNA"/>
</dbReference>
<dbReference type="OrthoDB" id="14833at2759"/>
<dbReference type="FunFam" id="2.40.160.120:FF:000007">
    <property type="entry name" value="Oxysterol binding protein"/>
    <property type="match status" value="1"/>
</dbReference>
<gene>
    <name evidence="7" type="ORF">BJ875DRAFT_451368</name>
</gene>
<dbReference type="GO" id="GO:0016020">
    <property type="term" value="C:membrane"/>
    <property type="evidence" value="ECO:0007669"/>
    <property type="project" value="TreeGrafter"/>
</dbReference>
<dbReference type="PANTHER" id="PTHR10972:SF102">
    <property type="entry name" value="OXYSTEROL-BINDING PROTEIN"/>
    <property type="match status" value="1"/>
</dbReference>
<dbReference type="FunFam" id="1.10.287.2720:FF:000001">
    <property type="entry name" value="Oxysterol-binding OBPalpha"/>
    <property type="match status" value="1"/>
</dbReference>
<proteinExistence type="inferred from homology"/>
<evidence type="ECO:0008006" key="9">
    <source>
        <dbReference type="Google" id="ProtNLM"/>
    </source>
</evidence>
<keyword evidence="2" id="KW-0813">Transport</keyword>
<evidence type="ECO:0000256" key="4">
    <source>
        <dbReference type="ARBA" id="ARBA00023121"/>
    </source>
</evidence>
<dbReference type="InterPro" id="IPR000648">
    <property type="entry name" value="Oxysterol-bd"/>
</dbReference>
<feature type="region of interest" description="Disordered" evidence="6">
    <location>
        <begin position="487"/>
        <end position="507"/>
    </location>
</feature>
<comment type="similarity">
    <text evidence="1 5">Belongs to the OSBP family.</text>
</comment>
<comment type="caution">
    <text evidence="7">The sequence shown here is derived from an EMBL/GenBank/DDBJ whole genome shotgun (WGS) entry which is preliminary data.</text>
</comment>
<sequence length="573" mass="63764">MVSLVHSHRRASGASNWSSVDESRSDGAEDETTVVEPDQGNVLSHIISQLRPGADLSRVVLPTFILEPRSMLERITNFMAHPETLLEMPMIEDPTERFVNVVKFYLSGWHIKPPGVKKPLNPILGETYTCYWEFPDKTRGYYISEQTSHHPPKSSYFYMAPEHHIRIDGCLKPRSKFLGNSAASLMEGIAILRFLNRGHGPKGESYLITQPNMYARGILFGKMKYELGDHSFVKCPELGLTADVEFKTKGYFGGTYNAIGGTIKNDHTGEVLYELSGMWTNEMWIKDVKTGKKELLFNAARSRHTPPTTRPIEEQEERESQKLWLKTAQAVKDRNHEVATDEKTKIEDMQRDEATRRVEDGVDWHPRLFRRVQGGPGGSEEGEEDLDWIMNANIDGDTPAKQVEQILAVTPILPGQKSSEKNPIPPLHTRPESIASNTSPSSSQHLPPPLVAVPVNSHAEAPLPTPKAVPQPEGDLIDFGQNCEPAPPVQRSKPAEEHFAQSQNRGQPEIEKILQSTGVPAANEGSLIDFHDDLKSNLPAVDKQPNGANAKTAGVLIRQDTEGSIDEFVDAQC</sequence>
<evidence type="ECO:0000313" key="8">
    <source>
        <dbReference type="Proteomes" id="UP000824998"/>
    </source>
</evidence>
<reference evidence="7" key="1">
    <citation type="journal article" date="2021" name="IMA Fungus">
        <title>Genomic characterization of three marine fungi, including Emericellopsis atlantica sp. nov. with signatures of a generalist lifestyle and marine biomass degradation.</title>
        <authorList>
            <person name="Hagestad O.C."/>
            <person name="Hou L."/>
            <person name="Andersen J.H."/>
            <person name="Hansen E.H."/>
            <person name="Altermark B."/>
            <person name="Li C."/>
            <person name="Kuhnert E."/>
            <person name="Cox R.J."/>
            <person name="Crous P.W."/>
            <person name="Spatafora J.W."/>
            <person name="Lail K."/>
            <person name="Amirebrahimi M."/>
            <person name="Lipzen A."/>
            <person name="Pangilinan J."/>
            <person name="Andreopoulos W."/>
            <person name="Hayes R.D."/>
            <person name="Ng V."/>
            <person name="Grigoriev I.V."/>
            <person name="Jackson S.A."/>
            <person name="Sutton T.D.S."/>
            <person name="Dobson A.D.W."/>
            <person name="Rama T."/>
        </authorList>
    </citation>
    <scope>NUCLEOTIDE SEQUENCE</scope>
    <source>
        <strain evidence="7">TRa018bII</strain>
    </source>
</reference>
<evidence type="ECO:0000256" key="5">
    <source>
        <dbReference type="RuleBase" id="RU003844"/>
    </source>
</evidence>
<evidence type="ECO:0000256" key="3">
    <source>
        <dbReference type="ARBA" id="ARBA00023055"/>
    </source>
</evidence>
<organism evidence="7 8">
    <name type="scientific">Amylocarpus encephaloides</name>
    <dbReference type="NCBI Taxonomy" id="45428"/>
    <lineage>
        <taxon>Eukaryota</taxon>
        <taxon>Fungi</taxon>
        <taxon>Dikarya</taxon>
        <taxon>Ascomycota</taxon>
        <taxon>Pezizomycotina</taxon>
        <taxon>Leotiomycetes</taxon>
        <taxon>Helotiales</taxon>
        <taxon>Helotiales incertae sedis</taxon>
        <taxon>Amylocarpus</taxon>
    </lineage>
</organism>
<dbReference type="InterPro" id="IPR018494">
    <property type="entry name" value="Oxysterol-bd_CS"/>
</dbReference>
<protein>
    <recommendedName>
        <fullName evidence="9">Oxysterol-binding protein</fullName>
    </recommendedName>
</protein>
<dbReference type="GO" id="GO:0006869">
    <property type="term" value="P:lipid transport"/>
    <property type="evidence" value="ECO:0007669"/>
    <property type="project" value="UniProtKB-KW"/>
</dbReference>
<dbReference type="SUPFAM" id="SSF144000">
    <property type="entry name" value="Oxysterol-binding protein-like"/>
    <property type="match status" value="1"/>
</dbReference>
<dbReference type="Proteomes" id="UP000824998">
    <property type="component" value="Unassembled WGS sequence"/>
</dbReference>
<feature type="compositionally biased region" description="Basic residues" evidence="6">
    <location>
        <begin position="1"/>
        <end position="11"/>
    </location>
</feature>
<dbReference type="PROSITE" id="PS01013">
    <property type="entry name" value="OSBP"/>
    <property type="match status" value="1"/>
</dbReference>
<keyword evidence="8" id="KW-1185">Reference proteome</keyword>
<evidence type="ECO:0000313" key="7">
    <source>
        <dbReference type="EMBL" id="KAG9238351.1"/>
    </source>
</evidence>
<dbReference type="FunFam" id="3.30.70.3490:FF:000020">
    <property type="entry name" value="Oxysterol binding protein (Osh7), putative"/>
    <property type="match status" value="1"/>
</dbReference>
<dbReference type="GO" id="GO:0005829">
    <property type="term" value="C:cytosol"/>
    <property type="evidence" value="ECO:0007669"/>
    <property type="project" value="TreeGrafter"/>
</dbReference>